<sequence>MKLQEMIGLPVFDVDNGKEIGKVLDVLLSEDWKIAGIMLEGKTLFSPQIKAVLWEDIIAYGEDAVMIRNKQAVRKMDAEHIELTFALGSGKVKELPVLTSEGVMIGHVSDVYFDQHLGNTITGFEISDGFISDLVEGRKLLPFTGDIVKGENAVMVPAFSEQRLENR</sequence>
<organism evidence="2 3">
    <name type="scientific">Paenibacillus yonginensis</name>
    <dbReference type="NCBI Taxonomy" id="1462996"/>
    <lineage>
        <taxon>Bacteria</taxon>
        <taxon>Bacillati</taxon>
        <taxon>Bacillota</taxon>
        <taxon>Bacilli</taxon>
        <taxon>Bacillales</taxon>
        <taxon>Paenibacillaceae</taxon>
        <taxon>Paenibacillus</taxon>
    </lineage>
</organism>
<dbReference type="OrthoDB" id="1707618at2"/>
<dbReference type="RefSeq" id="WP_068697081.1">
    <property type="nucleotide sequence ID" value="NZ_CP014167.1"/>
</dbReference>
<dbReference type="InterPro" id="IPR011033">
    <property type="entry name" value="PRC_barrel-like_sf"/>
</dbReference>
<keyword evidence="3" id="KW-1185">Reference proteome</keyword>
<dbReference type="Pfam" id="PF05239">
    <property type="entry name" value="PRC"/>
    <property type="match status" value="2"/>
</dbReference>
<gene>
    <name evidence="2" type="ORF">AWM70_13135</name>
</gene>
<evidence type="ECO:0000313" key="2">
    <source>
        <dbReference type="EMBL" id="ANS75437.1"/>
    </source>
</evidence>
<name>A0A1B1N1Y0_9BACL</name>
<dbReference type="SUPFAM" id="SSF50346">
    <property type="entry name" value="PRC-barrel domain"/>
    <property type="match status" value="2"/>
</dbReference>
<protein>
    <submittedName>
        <fullName evidence="2">Photosystem reaction center subunit H</fullName>
    </submittedName>
</protein>
<feature type="domain" description="PRC-barrel" evidence="1">
    <location>
        <begin position="92"/>
        <end position="162"/>
    </location>
</feature>
<proteinExistence type="predicted"/>
<accession>A0A1B1N1Y0</accession>
<dbReference type="EMBL" id="CP014167">
    <property type="protein sequence ID" value="ANS75437.1"/>
    <property type="molecule type" value="Genomic_DNA"/>
</dbReference>
<dbReference type="Proteomes" id="UP000092573">
    <property type="component" value="Chromosome"/>
</dbReference>
<feature type="domain" description="PRC-barrel" evidence="1">
    <location>
        <begin position="3"/>
        <end position="70"/>
    </location>
</feature>
<dbReference type="STRING" id="1462996.AWM70_13135"/>
<dbReference type="AlphaFoldDB" id="A0A1B1N1Y0"/>
<evidence type="ECO:0000313" key="3">
    <source>
        <dbReference type="Proteomes" id="UP000092573"/>
    </source>
</evidence>
<reference evidence="2 3" key="1">
    <citation type="submission" date="2016-01" db="EMBL/GenBank/DDBJ databases">
        <title>Complete Genome Sequence of Paenibacillus yonginensis DCY84, a novel Plant Growth-Promoting Bacteria with Elicitation of Induced Systemic Resistance.</title>
        <authorList>
            <person name="Kim Y.J."/>
            <person name="Yang D.C."/>
            <person name="Sukweenadhi J."/>
        </authorList>
    </citation>
    <scope>NUCLEOTIDE SEQUENCE [LARGE SCALE GENOMIC DNA]</scope>
    <source>
        <strain evidence="2 3">DCY84</strain>
    </source>
</reference>
<evidence type="ECO:0000259" key="1">
    <source>
        <dbReference type="Pfam" id="PF05239"/>
    </source>
</evidence>
<dbReference type="KEGG" id="pyg:AWM70_13135"/>
<dbReference type="InterPro" id="IPR027275">
    <property type="entry name" value="PRC-brl_dom"/>
</dbReference>
<dbReference type="Gene3D" id="2.30.30.240">
    <property type="entry name" value="PRC-barrel domain"/>
    <property type="match status" value="2"/>
</dbReference>